<dbReference type="InterPro" id="IPR016163">
    <property type="entry name" value="Ald_DH_C"/>
</dbReference>
<sequence>MGDDVAHDEYEGRLFIGGSFREARSGRRFDVVDPCDESVVATAADADAEDVSDAVAAARDAADTTSWATDHELRQRCLQQLQVGLRKETQEIRALQMAEAGICSSVLDSHVEAQIENMSWFNDLIGRFPWETDFPAFSLLGMQSLRRVRYEPYGVVGAITPWNAPFMTDLWKVDHALATGNTVVLKTAPDTPLSGAALARIVAEHTEIPAGVVNVISSADKAIAGEALTADPRVDMFHFTGSPAVGRRIAERAAVGIRKACLELGGKSANLILDDADLDQATGLGVAMCMSSSGQGCALATRMVVHASVYDEVLERLAAIVGVLPWGDPRDSGNVVGPIIRREQLDRMAALVDRARDAGARVLVGGERGDRGGKGFWYLPTVVADVGEDDEIAQTEVFGPVLTVVRYDGDDDEAVRVANNSVYGLSGYVQTSDPERAWRIARRLRTGTVNLGPAFYLSPDTPFGGYGVSGVGREHGEDGFREYLQAKTIAYPQVSA</sequence>
<name>Q0RMH3_FRAAA</name>
<evidence type="ECO:0000313" key="7">
    <source>
        <dbReference type="Proteomes" id="UP000000657"/>
    </source>
</evidence>
<protein>
    <submittedName>
        <fullName evidence="6">Aldehyde dehydrogenase, an ethanol-utilization protein (Second step)</fullName>
        <ecNumber evidence="6">1.2.1.3</ecNumber>
    </submittedName>
</protein>
<evidence type="ECO:0000256" key="3">
    <source>
        <dbReference type="PROSITE-ProRule" id="PRU10007"/>
    </source>
</evidence>
<dbReference type="eggNOG" id="COG1012">
    <property type="taxonomic scope" value="Bacteria"/>
</dbReference>
<dbReference type="Gene3D" id="3.40.309.10">
    <property type="entry name" value="Aldehyde Dehydrogenase, Chain A, domain 2"/>
    <property type="match status" value="1"/>
</dbReference>
<dbReference type="HOGENOM" id="CLU_005391_0_0_11"/>
<dbReference type="InterPro" id="IPR016162">
    <property type="entry name" value="Ald_DH_N"/>
</dbReference>
<dbReference type="Gene3D" id="3.40.605.10">
    <property type="entry name" value="Aldehyde Dehydrogenase, Chain A, domain 1"/>
    <property type="match status" value="1"/>
</dbReference>
<dbReference type="InterPro" id="IPR015590">
    <property type="entry name" value="Aldehyde_DH_dom"/>
</dbReference>
<dbReference type="EC" id="1.2.1.3" evidence="6"/>
<dbReference type="EMBL" id="CT573213">
    <property type="protein sequence ID" value="CAJ61278.1"/>
    <property type="molecule type" value="Genomic_DNA"/>
</dbReference>
<dbReference type="PANTHER" id="PTHR42804">
    <property type="entry name" value="ALDEHYDE DEHYDROGENASE"/>
    <property type="match status" value="1"/>
</dbReference>
<dbReference type="SUPFAM" id="SSF53720">
    <property type="entry name" value="ALDH-like"/>
    <property type="match status" value="1"/>
</dbReference>
<dbReference type="GO" id="GO:0004029">
    <property type="term" value="F:aldehyde dehydrogenase (NAD+) activity"/>
    <property type="evidence" value="ECO:0007669"/>
    <property type="project" value="UniProtKB-EC"/>
</dbReference>
<accession>Q0RMH3</accession>
<dbReference type="PROSITE" id="PS00687">
    <property type="entry name" value="ALDEHYDE_DEHYDR_GLU"/>
    <property type="match status" value="1"/>
</dbReference>
<evidence type="ECO:0000256" key="2">
    <source>
        <dbReference type="ARBA" id="ARBA00023002"/>
    </source>
</evidence>
<dbReference type="InterPro" id="IPR016161">
    <property type="entry name" value="Ald_DH/histidinol_DH"/>
</dbReference>
<gene>
    <name evidence="6" type="ordered locus">FRAAL2632</name>
</gene>
<feature type="domain" description="Aldehyde dehydrogenase" evidence="5">
    <location>
        <begin position="21"/>
        <end position="489"/>
    </location>
</feature>
<evidence type="ECO:0000313" key="6">
    <source>
        <dbReference type="EMBL" id="CAJ61278.1"/>
    </source>
</evidence>
<dbReference type="KEGG" id="fal:FRAAL2632"/>
<evidence type="ECO:0000259" key="5">
    <source>
        <dbReference type="Pfam" id="PF00171"/>
    </source>
</evidence>
<dbReference type="CDD" id="cd07089">
    <property type="entry name" value="ALDH_CddD-AldA-like"/>
    <property type="match status" value="1"/>
</dbReference>
<evidence type="ECO:0000256" key="1">
    <source>
        <dbReference type="ARBA" id="ARBA00009986"/>
    </source>
</evidence>
<dbReference type="STRING" id="326424.FRAAL2632"/>
<dbReference type="InterPro" id="IPR029510">
    <property type="entry name" value="Ald_DH_CS_GLU"/>
</dbReference>
<dbReference type="Pfam" id="PF00171">
    <property type="entry name" value="Aldedh"/>
    <property type="match status" value="1"/>
</dbReference>
<dbReference type="PANTHER" id="PTHR42804:SF1">
    <property type="entry name" value="ALDEHYDE DEHYDROGENASE-RELATED"/>
    <property type="match status" value="1"/>
</dbReference>
<feature type="active site" evidence="3">
    <location>
        <position position="263"/>
    </location>
</feature>
<evidence type="ECO:0000256" key="4">
    <source>
        <dbReference type="RuleBase" id="RU003345"/>
    </source>
</evidence>
<proteinExistence type="inferred from homology"/>
<reference evidence="6 7" key="1">
    <citation type="journal article" date="2007" name="Genome Res.">
        <title>Genome characteristics of facultatively symbiotic Frankia sp. strains reflect host range and host plant biogeography.</title>
        <authorList>
            <person name="Normand P."/>
            <person name="Lapierre P."/>
            <person name="Tisa L.S."/>
            <person name="Gogarten J.P."/>
            <person name="Alloisio N."/>
            <person name="Bagnarol E."/>
            <person name="Bassi C.A."/>
            <person name="Berry A.M."/>
            <person name="Bickhart D.M."/>
            <person name="Choisne N."/>
            <person name="Couloux A."/>
            <person name="Cournoyer B."/>
            <person name="Cruveiller S."/>
            <person name="Daubin V."/>
            <person name="Demange N."/>
            <person name="Francino M.P."/>
            <person name="Goltsman E."/>
            <person name="Huang Y."/>
            <person name="Kopp O.R."/>
            <person name="Labarre L."/>
            <person name="Lapidus A."/>
            <person name="Lavire C."/>
            <person name="Marechal J."/>
            <person name="Martinez M."/>
            <person name="Mastronunzio J.E."/>
            <person name="Mullin B.C."/>
            <person name="Niemann J."/>
            <person name="Pujic P."/>
            <person name="Rawnsley T."/>
            <person name="Rouy Z."/>
            <person name="Schenowitz C."/>
            <person name="Sellstedt A."/>
            <person name="Tavares F."/>
            <person name="Tomkins J.P."/>
            <person name="Vallenet D."/>
            <person name="Valverde C."/>
            <person name="Wall L.G."/>
            <person name="Wang Y."/>
            <person name="Medigue C."/>
            <person name="Benson D.R."/>
        </authorList>
    </citation>
    <scope>NUCLEOTIDE SEQUENCE [LARGE SCALE GENOMIC DNA]</scope>
    <source>
        <strain evidence="7">DSM 45986 / CECT 9034 / ACN14a</strain>
    </source>
</reference>
<dbReference type="Proteomes" id="UP000000657">
    <property type="component" value="Chromosome"/>
</dbReference>
<dbReference type="AlphaFoldDB" id="Q0RMH3"/>
<comment type="similarity">
    <text evidence="1 4">Belongs to the aldehyde dehydrogenase family.</text>
</comment>
<keyword evidence="2 4" id="KW-0560">Oxidoreductase</keyword>
<organism evidence="6 7">
    <name type="scientific">Frankia alni (strain DSM 45986 / CECT 9034 / ACN14a)</name>
    <dbReference type="NCBI Taxonomy" id="326424"/>
    <lineage>
        <taxon>Bacteria</taxon>
        <taxon>Bacillati</taxon>
        <taxon>Actinomycetota</taxon>
        <taxon>Actinomycetes</taxon>
        <taxon>Frankiales</taxon>
        <taxon>Frankiaceae</taxon>
        <taxon>Frankia</taxon>
    </lineage>
</organism>
<keyword evidence="7" id="KW-1185">Reference proteome</keyword>